<evidence type="ECO:0000256" key="1">
    <source>
        <dbReference type="SAM" id="SignalP"/>
    </source>
</evidence>
<feature type="signal peptide" evidence="1">
    <location>
        <begin position="1"/>
        <end position="21"/>
    </location>
</feature>
<evidence type="ECO:0000313" key="3">
    <source>
        <dbReference type="Proteomes" id="UP000233160"/>
    </source>
</evidence>
<sequence>MPPQALLSVLLLCVLLLQAQGEYSSRKKTQRSKACNKKFSIDRCIHHCSYFQKCQENEICCSTICGNICLSNF</sequence>
<gene>
    <name evidence="2" type="primary">WFDC10B</name>
</gene>
<keyword evidence="1" id="KW-0732">Signal</keyword>
<dbReference type="Proteomes" id="UP000233160">
    <property type="component" value="Unassembled WGS sequence"/>
</dbReference>
<keyword evidence="3" id="KW-1185">Reference proteome</keyword>
<feature type="chain" id="PRO_5014374219" evidence="1">
    <location>
        <begin position="22"/>
        <end position="73"/>
    </location>
</feature>
<dbReference type="AlphaFoldDB" id="A0A2K6FVU5"/>
<protein>
    <submittedName>
        <fullName evidence="2">WAP four-disulfide core domain 10B</fullName>
    </submittedName>
</protein>
<evidence type="ECO:0000313" key="2">
    <source>
        <dbReference type="Ensembl" id="ENSPCOP00000018116.1"/>
    </source>
</evidence>
<dbReference type="GeneTree" id="ENSGT00940000163972"/>
<accession>A0A2K6FVU5</accession>
<name>A0A2K6FVU5_PROCO</name>
<reference evidence="2" key="1">
    <citation type="submission" date="2025-08" db="UniProtKB">
        <authorList>
            <consortium name="Ensembl"/>
        </authorList>
    </citation>
    <scope>IDENTIFICATION</scope>
</reference>
<reference evidence="2" key="2">
    <citation type="submission" date="2025-09" db="UniProtKB">
        <authorList>
            <consortium name="Ensembl"/>
        </authorList>
    </citation>
    <scope>IDENTIFICATION</scope>
</reference>
<dbReference type="STRING" id="379532.ENSPCOP00000018116"/>
<proteinExistence type="predicted"/>
<organism evidence="2 3">
    <name type="scientific">Propithecus coquereli</name>
    <name type="common">Coquerel's sifaka</name>
    <name type="synonym">Propithecus verreauxi coquereli</name>
    <dbReference type="NCBI Taxonomy" id="379532"/>
    <lineage>
        <taxon>Eukaryota</taxon>
        <taxon>Metazoa</taxon>
        <taxon>Chordata</taxon>
        <taxon>Craniata</taxon>
        <taxon>Vertebrata</taxon>
        <taxon>Euteleostomi</taxon>
        <taxon>Mammalia</taxon>
        <taxon>Eutheria</taxon>
        <taxon>Euarchontoglires</taxon>
        <taxon>Primates</taxon>
        <taxon>Strepsirrhini</taxon>
        <taxon>Lemuriformes</taxon>
        <taxon>Indriidae</taxon>
        <taxon>Propithecus</taxon>
    </lineage>
</organism>
<dbReference type="OMA" id="KICKKQP"/>
<dbReference type="Ensembl" id="ENSPCOT00000028757.1">
    <property type="protein sequence ID" value="ENSPCOP00000018116.1"/>
    <property type="gene ID" value="ENSPCOG00000020930.1"/>
</dbReference>